<dbReference type="EMBL" id="DS999411">
    <property type="protein sequence ID" value="EED35601.1"/>
    <property type="molecule type" value="Genomic_DNA"/>
</dbReference>
<dbReference type="RefSeq" id="WP_009020347.1">
    <property type="nucleotide sequence ID" value="NZ_DS999411.1"/>
</dbReference>
<organism evidence="3 4">
    <name type="scientific">Luminiphilus syltensis NOR5-1B</name>
    <dbReference type="NCBI Taxonomy" id="565045"/>
    <lineage>
        <taxon>Bacteria</taxon>
        <taxon>Pseudomonadati</taxon>
        <taxon>Pseudomonadota</taxon>
        <taxon>Gammaproteobacteria</taxon>
        <taxon>Cellvibrionales</taxon>
        <taxon>Halieaceae</taxon>
        <taxon>Luminiphilus</taxon>
    </lineage>
</organism>
<gene>
    <name evidence="3" type="ORF">NOR51B_1547</name>
</gene>
<feature type="domain" description="PhoD-like phosphatase metallophosphatase" evidence="1">
    <location>
        <begin position="135"/>
        <end position="509"/>
    </location>
</feature>
<name>B8KXM4_9GAMM</name>
<reference evidence="4" key="1">
    <citation type="journal article" date="2013" name="BMC Microbiol.">
        <title>Taxonomy and evolution of bacteriochlorophyll a-containing members of the OM60/NOR5 clade of marine gammaproteobacteria: description of Luminiphilus syltensis gen. nov., sp. nov., reclassification of Haliea rubra as Pseudohaliea rubra gen. nov., comb. nov., and emendation of Chromatocurvus halotolerans.</title>
        <authorList>
            <person name="Spring S."/>
            <person name="Riedel T."/>
            <person name="Sproer C."/>
            <person name="Yan S."/>
            <person name="Harder J."/>
            <person name="Fuchs B.M."/>
        </authorList>
    </citation>
    <scope>NUCLEOTIDE SEQUENCE [LARGE SCALE GENOMIC DNA]</scope>
    <source>
        <strain evidence="4">NOR51-B</strain>
    </source>
</reference>
<dbReference type="InterPro" id="IPR032093">
    <property type="entry name" value="PhoD_N"/>
</dbReference>
<keyword evidence="4" id="KW-1185">Reference proteome</keyword>
<dbReference type="InterPro" id="IPR018946">
    <property type="entry name" value="PhoD-like_MPP"/>
</dbReference>
<dbReference type="Proteomes" id="UP000004699">
    <property type="component" value="Unassembled WGS sequence"/>
</dbReference>
<dbReference type="Pfam" id="PF09423">
    <property type="entry name" value="PhoD"/>
    <property type="match status" value="1"/>
</dbReference>
<dbReference type="Gene3D" id="2.60.40.380">
    <property type="entry name" value="Purple acid phosphatase-like, N-terminal"/>
    <property type="match status" value="1"/>
</dbReference>
<dbReference type="PANTHER" id="PTHR43606:SF2">
    <property type="entry name" value="ALKALINE PHOSPHATASE FAMILY PROTEIN (AFU_ORTHOLOGUE AFUA_5G03860)"/>
    <property type="match status" value="1"/>
</dbReference>
<dbReference type="eggNOG" id="COG3540">
    <property type="taxonomic scope" value="Bacteria"/>
</dbReference>
<dbReference type="STRING" id="565045.NOR51B_1547"/>
<dbReference type="CDD" id="cd07389">
    <property type="entry name" value="MPP_PhoD"/>
    <property type="match status" value="1"/>
</dbReference>
<proteinExistence type="predicted"/>
<protein>
    <submittedName>
        <fullName evidence="3">Alkaline phosphatase</fullName>
    </submittedName>
</protein>
<dbReference type="Gene3D" id="3.60.21.70">
    <property type="entry name" value="PhoD-like phosphatase"/>
    <property type="match status" value="1"/>
</dbReference>
<dbReference type="InterPro" id="IPR038607">
    <property type="entry name" value="PhoD-like_sf"/>
</dbReference>
<evidence type="ECO:0000259" key="2">
    <source>
        <dbReference type="Pfam" id="PF16655"/>
    </source>
</evidence>
<evidence type="ECO:0000259" key="1">
    <source>
        <dbReference type="Pfam" id="PF09423"/>
    </source>
</evidence>
<dbReference type="HOGENOM" id="CLU_015982_1_0_6"/>
<evidence type="ECO:0000313" key="4">
    <source>
        <dbReference type="Proteomes" id="UP000004699"/>
    </source>
</evidence>
<dbReference type="SUPFAM" id="SSF56300">
    <property type="entry name" value="Metallo-dependent phosphatases"/>
    <property type="match status" value="1"/>
</dbReference>
<dbReference type="InterPro" id="IPR052900">
    <property type="entry name" value="Phospholipid_Metab_Enz"/>
</dbReference>
<sequence length="540" mass="60409">MRRRRFLAHTATGIAASLLKGASIRAAAPVHFTHGVASGDPLSDRVILWTRVVPGDFVDRPIECVWEVAADEGFSQIVARGQARADRYADYTVKVDAEGLLPGRRYFYRFAVGDSLSPVGRTRTLPVGAIERFSLGVCSCANYPQGRFHVYREMANADIDAIVHLGDYIYEYPIGFYDSVYARETLGRRVEPEHELLVLEDYRARYGVYRTDPDLQAAHAAHPFICVWDDHEIANDTWRTGAQNHNRGEGDFADRLWAARQAYCEWLPIRARPEQPIFRAFSIGDLADLIMLDTRIHGRDRAYDYRKGSPVHRDLGAFRRVIADPGRTLLGIDQEQWLSQRLSESSERGATWQVLGQQVVVGSVTLPRIPDAAFDFDGASGYARSYVSTMQKMAVHSLPLNTDAWDGYPAARERLFQDLQRFADNPVVLAGDTHNAWAFNLSDHRGRPIAVEIDTPSVNSSGAEGYICLPPSQWAAALRQANPHLLAADMAHRGWTSVSLTPESMVAQWHFVDDVLNENYRSFSGGRFTSAAGSRQLVRA</sequence>
<evidence type="ECO:0000313" key="3">
    <source>
        <dbReference type="EMBL" id="EED35601.1"/>
    </source>
</evidence>
<dbReference type="OrthoDB" id="327733at2"/>
<dbReference type="PANTHER" id="PTHR43606">
    <property type="entry name" value="PHOSPHATASE, PUTATIVE (AFU_ORTHOLOGUE AFUA_6G08710)-RELATED"/>
    <property type="match status" value="1"/>
</dbReference>
<dbReference type="Pfam" id="PF16655">
    <property type="entry name" value="PhoD_N"/>
    <property type="match status" value="1"/>
</dbReference>
<accession>B8KXM4</accession>
<dbReference type="AlphaFoldDB" id="B8KXM4"/>
<feature type="domain" description="Phospholipase D N-terminal" evidence="2">
    <location>
        <begin position="34"/>
        <end position="124"/>
    </location>
</feature>
<dbReference type="InterPro" id="IPR029052">
    <property type="entry name" value="Metallo-depent_PP-like"/>
</dbReference>